<evidence type="ECO:0000256" key="1">
    <source>
        <dbReference type="SAM" id="MobiDB-lite"/>
    </source>
</evidence>
<reference evidence="2 3" key="1">
    <citation type="journal article" date="2024" name="BMC Genomics">
        <title>Genome assembly of redclaw crayfish (Cherax quadricarinatus) provides insights into its immune adaptation and hypoxia tolerance.</title>
        <authorList>
            <person name="Liu Z."/>
            <person name="Zheng J."/>
            <person name="Li H."/>
            <person name="Fang K."/>
            <person name="Wang S."/>
            <person name="He J."/>
            <person name="Zhou D."/>
            <person name="Weng S."/>
            <person name="Chi M."/>
            <person name="Gu Z."/>
            <person name="He J."/>
            <person name="Li F."/>
            <person name="Wang M."/>
        </authorList>
    </citation>
    <scope>NUCLEOTIDE SEQUENCE [LARGE SCALE GENOMIC DNA]</scope>
    <source>
        <strain evidence="2">ZL_2023a</strain>
    </source>
</reference>
<name>A0AAW0X3J0_CHEQU</name>
<sequence>ESNLITMLQGLCFPCTEHKVFVPNSFFYKSVVILVMYMCSSDDASGLHCYCPLTHTSQQSSQDEHEEFKIEDEDGRGKGCMDGLLGCRIPSVRTYESVPEGRSGLKDYLSEFRARGGSFWSQTTTTIMLPDNGELLHSPTDYAGPFSHRLDLDRKTRLPLYARGGNCSVTIGAKRPKNLFLWGTNLMCGEETTSPQDILNPSTMIYEEMDARMLEKRRNLSFNVHHPVIHELPKVMHPGSTLRPVAHHSHLDSSTSSKYLNMSIPKNKNFSKGANIKSTKHNKNIKARRYVNQETDNPRSSEVITDEMHCEPSKSEPCYANVGMTNTCRSDCVGVMNMYKDGNVGVTSTCNDGSVGVTRNCNDGSVEEMSTCKDGSVGMTSTCEDGNVEVTNTCKDNIGQRNTITDHGYLPMNIREKIQRKQTQHLKKIHDNSTLQKHKVQTVVNTLMKWRHDVSQEERICNPVHLEPQTKMIHSWQGSLAKGDVSDNQEISTFLDGPNVGQDNQSQNEREPSAANSKTV</sequence>
<comment type="caution">
    <text evidence="2">The sequence shown here is derived from an EMBL/GenBank/DDBJ whole genome shotgun (WGS) entry which is preliminary data.</text>
</comment>
<gene>
    <name evidence="2" type="ORF">OTU49_003881</name>
</gene>
<feature type="region of interest" description="Disordered" evidence="1">
    <location>
        <begin position="483"/>
        <end position="520"/>
    </location>
</feature>
<dbReference type="Proteomes" id="UP001445076">
    <property type="component" value="Unassembled WGS sequence"/>
</dbReference>
<feature type="non-terminal residue" evidence="2">
    <location>
        <position position="1"/>
    </location>
</feature>
<proteinExistence type="predicted"/>
<keyword evidence="3" id="KW-1185">Reference proteome</keyword>
<evidence type="ECO:0000313" key="2">
    <source>
        <dbReference type="EMBL" id="KAK8738442.1"/>
    </source>
</evidence>
<accession>A0AAW0X3J0</accession>
<organism evidence="2 3">
    <name type="scientific">Cherax quadricarinatus</name>
    <name type="common">Australian red claw crayfish</name>
    <dbReference type="NCBI Taxonomy" id="27406"/>
    <lineage>
        <taxon>Eukaryota</taxon>
        <taxon>Metazoa</taxon>
        <taxon>Ecdysozoa</taxon>
        <taxon>Arthropoda</taxon>
        <taxon>Crustacea</taxon>
        <taxon>Multicrustacea</taxon>
        <taxon>Malacostraca</taxon>
        <taxon>Eumalacostraca</taxon>
        <taxon>Eucarida</taxon>
        <taxon>Decapoda</taxon>
        <taxon>Pleocyemata</taxon>
        <taxon>Astacidea</taxon>
        <taxon>Parastacoidea</taxon>
        <taxon>Parastacidae</taxon>
        <taxon>Cherax</taxon>
    </lineage>
</organism>
<evidence type="ECO:0000313" key="3">
    <source>
        <dbReference type="Proteomes" id="UP001445076"/>
    </source>
</evidence>
<dbReference type="EMBL" id="JARKIK010000039">
    <property type="protein sequence ID" value="KAK8738442.1"/>
    <property type="molecule type" value="Genomic_DNA"/>
</dbReference>
<dbReference type="AlphaFoldDB" id="A0AAW0X3J0"/>
<protein>
    <submittedName>
        <fullName evidence="2">Uncharacterized protein</fullName>
    </submittedName>
</protein>